<comment type="cofactor">
    <cofactor evidence="1 10">
        <name>Mg(2+)</name>
        <dbReference type="ChEBI" id="CHEBI:18420"/>
    </cofactor>
</comment>
<dbReference type="GO" id="GO:0005829">
    <property type="term" value="C:cytosol"/>
    <property type="evidence" value="ECO:0007669"/>
    <property type="project" value="TreeGrafter"/>
</dbReference>
<comment type="function">
    <text evidence="2 10">Forms oxaloacetate, a four-carbon dicarboxylic acid source for the tricarboxylic acid cycle.</text>
</comment>
<proteinExistence type="inferred from homology"/>
<keyword evidence="6 10" id="KW-0460">Magnesium</keyword>
<evidence type="ECO:0000256" key="8">
    <source>
        <dbReference type="ARBA" id="ARBA00023300"/>
    </source>
</evidence>
<evidence type="ECO:0000256" key="7">
    <source>
        <dbReference type="ARBA" id="ARBA00023239"/>
    </source>
</evidence>
<dbReference type="InterPro" id="IPR033129">
    <property type="entry name" value="PEPCASE_His_AS"/>
</dbReference>
<evidence type="ECO:0000256" key="5">
    <source>
        <dbReference type="ARBA" id="ARBA00022419"/>
    </source>
</evidence>
<feature type="active site" evidence="10 12">
    <location>
        <position position="1126"/>
    </location>
</feature>
<comment type="catalytic activity">
    <reaction evidence="9 10">
        <text>oxaloacetate + phosphate = phosphoenolpyruvate + hydrogencarbonate</text>
        <dbReference type="Rhea" id="RHEA:28370"/>
        <dbReference type="ChEBI" id="CHEBI:16452"/>
        <dbReference type="ChEBI" id="CHEBI:17544"/>
        <dbReference type="ChEBI" id="CHEBI:43474"/>
        <dbReference type="ChEBI" id="CHEBI:58702"/>
        <dbReference type="EC" id="4.1.1.31"/>
    </reaction>
</comment>
<gene>
    <name evidence="10" type="primary">ppc</name>
    <name evidence="14" type="ORF">MNODULE_14550</name>
</gene>
<dbReference type="InterPro" id="IPR018129">
    <property type="entry name" value="PEP_COase_Lys_AS"/>
</dbReference>
<feature type="region of interest" description="Disordered" evidence="13">
    <location>
        <begin position="400"/>
        <end position="421"/>
    </location>
</feature>
<evidence type="ECO:0000256" key="12">
    <source>
        <dbReference type="PROSITE-ProRule" id="PRU10112"/>
    </source>
</evidence>
<evidence type="ECO:0000256" key="1">
    <source>
        <dbReference type="ARBA" id="ARBA00001946"/>
    </source>
</evidence>
<dbReference type="EC" id="4.1.1.31" evidence="4 10"/>
<reference evidence="14 15" key="1">
    <citation type="journal article" date="2020" name="Nature">
        <title>Bacterial chemolithoautotrophy via manganese oxidation.</title>
        <authorList>
            <person name="Yu H."/>
            <person name="Leadbetter J.R."/>
        </authorList>
    </citation>
    <scope>NUCLEOTIDE SEQUENCE [LARGE SCALE GENOMIC DNA]</scope>
    <source>
        <strain evidence="14 15">Mn-1</strain>
    </source>
</reference>
<dbReference type="GO" id="GO:0006107">
    <property type="term" value="P:oxaloacetate metabolic process"/>
    <property type="evidence" value="ECO:0007669"/>
    <property type="project" value="UniProtKB-UniRule"/>
</dbReference>
<evidence type="ECO:0000313" key="15">
    <source>
        <dbReference type="Proteomes" id="UP000534783"/>
    </source>
</evidence>
<dbReference type="PROSITE" id="PS00781">
    <property type="entry name" value="PEPCASE_1"/>
    <property type="match status" value="1"/>
</dbReference>
<comment type="caution">
    <text evidence="14">The sequence shown here is derived from an EMBL/GenBank/DDBJ whole genome shotgun (WGS) entry which is preliminary data.</text>
</comment>
<name>A0A7X6IBZ4_9BACT</name>
<organism evidence="14 15">
    <name type="scientific">Candidatus Manganitrophus noduliformans</name>
    <dbReference type="NCBI Taxonomy" id="2606439"/>
    <lineage>
        <taxon>Bacteria</taxon>
        <taxon>Pseudomonadati</taxon>
        <taxon>Nitrospirota</taxon>
        <taxon>Nitrospiria</taxon>
        <taxon>Candidatus Troglogloeales</taxon>
        <taxon>Candidatus Manganitrophaceae</taxon>
        <taxon>Candidatus Manganitrophus</taxon>
    </lineage>
</organism>
<dbReference type="Pfam" id="PF00311">
    <property type="entry name" value="PEPcase"/>
    <property type="match status" value="1"/>
</dbReference>
<protein>
    <recommendedName>
        <fullName evidence="5 10">Phosphoenolpyruvate carboxylase</fullName>
        <shortName evidence="10">PEPC</shortName>
        <shortName evidence="10">PEPCase</shortName>
        <ecNumber evidence="4 10">4.1.1.31</ecNumber>
    </recommendedName>
</protein>
<evidence type="ECO:0000256" key="2">
    <source>
        <dbReference type="ARBA" id="ARBA00003670"/>
    </source>
</evidence>
<dbReference type="InterPro" id="IPR015813">
    <property type="entry name" value="Pyrv/PenolPyrv_kinase-like_dom"/>
</dbReference>
<dbReference type="PANTHER" id="PTHR30523:SF6">
    <property type="entry name" value="PHOSPHOENOLPYRUVATE CARBOXYLASE"/>
    <property type="match status" value="1"/>
</dbReference>
<feature type="active site" evidence="10 11">
    <location>
        <position position="681"/>
    </location>
</feature>
<dbReference type="PROSITE" id="PS00393">
    <property type="entry name" value="PEPCASE_2"/>
    <property type="match status" value="1"/>
</dbReference>
<keyword evidence="14" id="KW-0670">Pyruvate</keyword>
<evidence type="ECO:0000256" key="6">
    <source>
        <dbReference type="ARBA" id="ARBA00022842"/>
    </source>
</evidence>
<keyword evidence="15" id="KW-1185">Reference proteome</keyword>
<evidence type="ECO:0000313" key="14">
    <source>
        <dbReference type="EMBL" id="NKE71965.1"/>
    </source>
</evidence>
<dbReference type="Gene3D" id="1.20.1440.90">
    <property type="entry name" value="Phosphoenolpyruvate/pyruvate domain"/>
    <property type="match status" value="1"/>
</dbReference>
<dbReference type="PANTHER" id="PTHR30523">
    <property type="entry name" value="PHOSPHOENOLPYRUVATE CARBOXYLASE"/>
    <property type="match status" value="1"/>
</dbReference>
<accession>A0A7X6IBZ4</accession>
<evidence type="ECO:0000256" key="13">
    <source>
        <dbReference type="SAM" id="MobiDB-lite"/>
    </source>
</evidence>
<dbReference type="HAMAP" id="MF_00595">
    <property type="entry name" value="PEPcase_type1"/>
    <property type="match status" value="1"/>
</dbReference>
<keyword evidence="7 10" id="KW-0456">Lyase</keyword>
<dbReference type="InterPro" id="IPR022805">
    <property type="entry name" value="PEP_COase_bac/pln-type"/>
</dbReference>
<dbReference type="InterPro" id="IPR021135">
    <property type="entry name" value="PEP_COase"/>
</dbReference>
<dbReference type="SUPFAM" id="SSF51621">
    <property type="entry name" value="Phosphoenolpyruvate/pyruvate domain"/>
    <property type="match status" value="1"/>
</dbReference>
<dbReference type="NCBIfam" id="NF000584">
    <property type="entry name" value="PRK00009.1"/>
    <property type="match status" value="1"/>
</dbReference>
<dbReference type="GO" id="GO:0015977">
    <property type="term" value="P:carbon fixation"/>
    <property type="evidence" value="ECO:0007669"/>
    <property type="project" value="UniProtKB-UniRule"/>
</dbReference>
<evidence type="ECO:0000256" key="9">
    <source>
        <dbReference type="ARBA" id="ARBA00048995"/>
    </source>
</evidence>
<dbReference type="GO" id="GO:0008964">
    <property type="term" value="F:phosphoenolpyruvate carboxylase activity"/>
    <property type="evidence" value="ECO:0007669"/>
    <property type="project" value="UniProtKB-UniRule"/>
</dbReference>
<dbReference type="Proteomes" id="UP000534783">
    <property type="component" value="Unassembled WGS sequence"/>
</dbReference>
<evidence type="ECO:0000256" key="10">
    <source>
        <dbReference type="HAMAP-Rule" id="MF_00595"/>
    </source>
</evidence>
<dbReference type="PRINTS" id="PR00150">
    <property type="entry name" value="PEPCARBXLASE"/>
</dbReference>
<sequence>MLFKIVPRKRFTEKLFRFSFRPDREELEKKIVENRLSLLRPERLGNFAPLLQDGEKLEEGNRRRLPGGRPISEAAGGRFMTQAIRFPRTAFRAEDQTVVVPSFRIDRHRVGMFRGERRNRLAVDLQEKTVEDLFTVRIGDVDLGRLEEGMGNLERDAGLLVVEHFIAAPNRTGAMEALTQGFKNLPAVGVRKMHEPLLIEIDHHPPEPGEGDDLLSIPETDSPDRHPLLRGVHLRFPPIGGRRAPLNPLLPFSRPEEDRMAVSFFLQIPLELLHQERGNVTVVMRNEPRQLRWYPPWREKTASVFPNGKGRAAFFFSDHDLVDGGSSLRTRGGGRFPNVQQRLPQRGEIFFLRPRKLKEIVRKKMEGRHQSADDMFAVRRGRPGGAVAGKAQRPFLYGEEDGVAPRPLDESGQDGSPLVPKVSRQPSLMMILIPRPDKTLRGDKIDLVRRKGLQRLNDFILFEKHGKNFPDDVRRRRSDLRRRADPPRYPKEAVEKKSMRFYVRNGSRYSCRNFLIPGQKAVKFTPMAKLPQHKGPKSTPAMKAPLRPVQAGVDYLEDIFRDVLLEQGGESLVGRVDLLRGICRKLRDRYDPKLEKKLLRMIDRLDLPTCTQVVSAFDLSFNLLNVAEENDAMQARRDEERRGGFVEGALPHYFSERTRPTLAKQLARLGEIEIMPVMTAHPTEAKRQTILEKYRAIYLLIFRLENPIWTPRERRAIEREIYNMVTLLWQTGDIHLERPTVREEVQNILFYFKETFYDVIPRLYGELRDHFRKKGIPVDSHLPPFLRFGSWVGGDRDGNPFVKAEDTEWTVLTHKDLIFRLYRESLDQLVVSLSPSRHLVGVSDTLLQSVEADAVLFPEAAKRIRSRNLHEPYRQKIGFMKLKLEETQRELDRRLREEIHDGAPPARSYRDADAFAADLEVMRESLTRHRGARPAEMEIDTMLSRIRVFGFHLARLDIRQDASRHRETIAEIFNRVKLYPGFLSGDEEKKVEILTRELMTMRPLLSPHWTLSPENQEVIDTFATMKKIMGALGPDAVGSYIISMASGMSDILAVLLLAKETGLCGPTPDGGFRSKIDIAPLFETVEDLRAAPAILTGLLKNPVYRLQLRARGRRQEIMLGYSDSSKDSGMLTASWGLYKSQIHLWEIARKEGIALTLFHGRGGTVGRGGGPTHRAILAQPPHTVEGRIKITEQGEVISSKYANQGTASHQLELLITGVLKATFGPAPSHIDAERMARFQGALEELSQAAYRRYRDLVGHPDLYRYFQESTPISEIGFLKMGSRPAYRSQAKSLKDLRAIPWIFSWTQSRQMIGTWYPLGTAFKAFVDRDPAANGPLLAEMYRTWPFFNNLIDNMQMTLAKADMHIAQHYAELVSDPRLRKAIFGRIRKEYDLTVEMIRQITGQNEILDNDPSLQRSIRLRTPFLDPINYIQVNLIEKLRTQKLEKKEREELIHAILLTINCIATGMRNTG</sequence>
<dbReference type="GO" id="GO:0000287">
    <property type="term" value="F:magnesium ion binding"/>
    <property type="evidence" value="ECO:0007669"/>
    <property type="project" value="UniProtKB-UniRule"/>
</dbReference>
<evidence type="ECO:0000256" key="3">
    <source>
        <dbReference type="ARBA" id="ARBA00008346"/>
    </source>
</evidence>
<comment type="subunit">
    <text evidence="10">Homotetramer.</text>
</comment>
<dbReference type="EMBL" id="VTOW01000003">
    <property type="protein sequence ID" value="NKE71965.1"/>
    <property type="molecule type" value="Genomic_DNA"/>
</dbReference>
<evidence type="ECO:0000256" key="11">
    <source>
        <dbReference type="PROSITE-ProRule" id="PRU10111"/>
    </source>
</evidence>
<keyword evidence="8 10" id="KW-0120">Carbon dioxide fixation</keyword>
<dbReference type="GO" id="GO:0006099">
    <property type="term" value="P:tricarboxylic acid cycle"/>
    <property type="evidence" value="ECO:0007669"/>
    <property type="project" value="InterPro"/>
</dbReference>
<evidence type="ECO:0000256" key="4">
    <source>
        <dbReference type="ARBA" id="ARBA00012305"/>
    </source>
</evidence>
<comment type="similarity">
    <text evidence="3 10">Belongs to the PEPCase type 1 family.</text>
</comment>